<protein>
    <submittedName>
        <fullName evidence="1">EXLDI protein</fullName>
    </submittedName>
</protein>
<sequence length="180" mass="19929">MPSKNVYVSESDLPLFEQAAALAGSLSTAVAEGLRLYVAKRRRDTGGDEMRTIELAVDEGPVVVTKRFTGAPVLRFERVEAGRARTFRVYRTARGQFAVYQRDDPDWSAMADVGDWDDVRDEHGGPGEQSDEWRGEWWASGPRTLRVYADIAAMADDVPADLVRALEAAADRPAVEELDI</sequence>
<dbReference type="EMBL" id="WBJZ01000012">
    <property type="protein sequence ID" value="KAB1656277.1"/>
    <property type="molecule type" value="Genomic_DNA"/>
</dbReference>
<evidence type="ECO:0000313" key="2">
    <source>
        <dbReference type="Proteomes" id="UP000467240"/>
    </source>
</evidence>
<dbReference type="InterPro" id="IPR027580">
    <property type="entry name" value="EXLDI"/>
</dbReference>
<organism evidence="1 2">
    <name type="scientific">Pseudoclavibacter chungangensis</name>
    <dbReference type="NCBI Taxonomy" id="587635"/>
    <lineage>
        <taxon>Bacteria</taxon>
        <taxon>Bacillati</taxon>
        <taxon>Actinomycetota</taxon>
        <taxon>Actinomycetes</taxon>
        <taxon>Micrococcales</taxon>
        <taxon>Microbacteriaceae</taxon>
        <taxon>Pseudoclavibacter</taxon>
    </lineage>
</organism>
<proteinExistence type="predicted"/>
<reference evidence="1 2" key="1">
    <citation type="submission" date="2019-09" db="EMBL/GenBank/DDBJ databases">
        <title>Phylogeny of genus Pseudoclavibacter and closely related genus.</title>
        <authorList>
            <person name="Li Y."/>
        </authorList>
    </citation>
    <scope>NUCLEOTIDE SEQUENCE [LARGE SCALE GENOMIC DNA]</scope>
    <source>
        <strain evidence="1 2">DSM 23821</strain>
    </source>
</reference>
<name>A0A7J5BQJ5_9MICO</name>
<dbReference type="AlphaFoldDB" id="A0A7J5BQJ5"/>
<gene>
    <name evidence="1" type="ORF">F8O01_10400</name>
</gene>
<dbReference type="NCBIfam" id="TIGR04342">
    <property type="entry name" value="EXLDI"/>
    <property type="match status" value="1"/>
</dbReference>
<evidence type="ECO:0000313" key="1">
    <source>
        <dbReference type="EMBL" id="KAB1656277.1"/>
    </source>
</evidence>
<dbReference type="RefSeq" id="WP_158040804.1">
    <property type="nucleotide sequence ID" value="NZ_JACCFV010000001.1"/>
</dbReference>
<dbReference type="Proteomes" id="UP000467240">
    <property type="component" value="Unassembled WGS sequence"/>
</dbReference>
<comment type="caution">
    <text evidence="1">The sequence shown here is derived from an EMBL/GenBank/DDBJ whole genome shotgun (WGS) entry which is preliminary data.</text>
</comment>
<keyword evidence="2" id="KW-1185">Reference proteome</keyword>
<accession>A0A7J5BQJ5</accession>
<dbReference type="OrthoDB" id="3199431at2"/>